<dbReference type="Proteomes" id="UP000321181">
    <property type="component" value="Unassembled WGS sequence"/>
</dbReference>
<keyword evidence="6 8" id="KW-1133">Transmembrane helix</keyword>
<dbReference type="EMBL" id="BJYY01000001">
    <property type="protein sequence ID" value="GEO32279.1"/>
    <property type="molecule type" value="Genomic_DNA"/>
</dbReference>
<feature type="transmembrane region" description="Helical" evidence="8">
    <location>
        <begin position="146"/>
        <end position="168"/>
    </location>
</feature>
<evidence type="ECO:0000313" key="9">
    <source>
        <dbReference type="EMBL" id="GEO32279.1"/>
    </source>
</evidence>
<keyword evidence="5 8" id="KW-0812">Transmembrane</keyword>
<feature type="transmembrane region" description="Helical" evidence="8">
    <location>
        <begin position="217"/>
        <end position="237"/>
    </location>
</feature>
<evidence type="ECO:0000256" key="8">
    <source>
        <dbReference type="SAM" id="Phobius"/>
    </source>
</evidence>
<name>A0A512D726_9CELL</name>
<feature type="transmembrane region" description="Helical" evidence="8">
    <location>
        <begin position="302"/>
        <end position="324"/>
    </location>
</feature>
<protein>
    <submittedName>
        <fullName evidence="9">ABC transporter permease</fullName>
    </submittedName>
</protein>
<dbReference type="GO" id="GO:0022857">
    <property type="term" value="F:transmembrane transporter activity"/>
    <property type="evidence" value="ECO:0007669"/>
    <property type="project" value="InterPro"/>
</dbReference>
<dbReference type="SUPFAM" id="SSF81345">
    <property type="entry name" value="ABC transporter involved in vitamin B12 uptake, BtuC"/>
    <property type="match status" value="1"/>
</dbReference>
<evidence type="ECO:0000256" key="5">
    <source>
        <dbReference type="ARBA" id="ARBA00022692"/>
    </source>
</evidence>
<organism evidence="9 10">
    <name type="scientific">Cellulomonas aerilata</name>
    <dbReference type="NCBI Taxonomy" id="515326"/>
    <lineage>
        <taxon>Bacteria</taxon>
        <taxon>Bacillati</taxon>
        <taxon>Actinomycetota</taxon>
        <taxon>Actinomycetes</taxon>
        <taxon>Micrococcales</taxon>
        <taxon>Cellulomonadaceae</taxon>
        <taxon>Cellulomonas</taxon>
    </lineage>
</organism>
<feature type="transmembrane region" description="Helical" evidence="8">
    <location>
        <begin position="91"/>
        <end position="109"/>
    </location>
</feature>
<feature type="transmembrane region" description="Helical" evidence="8">
    <location>
        <begin position="34"/>
        <end position="55"/>
    </location>
</feature>
<dbReference type="GO" id="GO:0033214">
    <property type="term" value="P:siderophore-iron import into cell"/>
    <property type="evidence" value="ECO:0007669"/>
    <property type="project" value="TreeGrafter"/>
</dbReference>
<keyword evidence="3" id="KW-0813">Transport</keyword>
<gene>
    <name evidence="9" type="ORF">CAE01nite_00040</name>
</gene>
<evidence type="ECO:0000256" key="6">
    <source>
        <dbReference type="ARBA" id="ARBA00022989"/>
    </source>
</evidence>
<dbReference type="GO" id="GO:0005886">
    <property type="term" value="C:plasma membrane"/>
    <property type="evidence" value="ECO:0007669"/>
    <property type="project" value="UniProtKB-SubCell"/>
</dbReference>
<feature type="transmembrane region" description="Helical" evidence="8">
    <location>
        <begin position="263"/>
        <end position="290"/>
    </location>
</feature>
<feature type="transmembrane region" description="Helical" evidence="8">
    <location>
        <begin position="174"/>
        <end position="193"/>
    </location>
</feature>
<comment type="subcellular location">
    <subcellularLocation>
        <location evidence="1">Cell membrane</location>
        <topology evidence="1">Multi-pass membrane protein</topology>
    </subcellularLocation>
</comment>
<dbReference type="InterPro" id="IPR037294">
    <property type="entry name" value="ABC_BtuC-like"/>
</dbReference>
<dbReference type="Pfam" id="PF01032">
    <property type="entry name" value="FecCD"/>
    <property type="match status" value="1"/>
</dbReference>
<evidence type="ECO:0000256" key="7">
    <source>
        <dbReference type="ARBA" id="ARBA00023136"/>
    </source>
</evidence>
<dbReference type="InterPro" id="IPR000522">
    <property type="entry name" value="ABC_transptr_permease_BtuC"/>
</dbReference>
<evidence type="ECO:0000256" key="3">
    <source>
        <dbReference type="ARBA" id="ARBA00022448"/>
    </source>
</evidence>
<dbReference type="PANTHER" id="PTHR30472:SF24">
    <property type="entry name" value="FERRIC ENTEROBACTIN TRANSPORT SYSTEM PERMEASE PROTEIN FEPG"/>
    <property type="match status" value="1"/>
</dbReference>
<evidence type="ECO:0000313" key="10">
    <source>
        <dbReference type="Proteomes" id="UP000321181"/>
    </source>
</evidence>
<evidence type="ECO:0000256" key="1">
    <source>
        <dbReference type="ARBA" id="ARBA00004651"/>
    </source>
</evidence>
<evidence type="ECO:0000256" key="4">
    <source>
        <dbReference type="ARBA" id="ARBA00022475"/>
    </source>
</evidence>
<sequence length="359" mass="35085">MSRAPAAVPTVATLPAPAASPDRWRALTGHPLRGRAVVGVAVLVVALLVGAVLSLTAGRLGVPIGDLPSALAGTGSRAQTTVLTALRLPRLGVAVAAGAALGAAGAVFQSVTRNPLGSPDVIGLGAGAAAGAAAAALVWPGVVPVAVGALIGSVLATVAVVAGAGGGATAPLRMVVVGIGVAAMALAFVQYALSRARLADAQQVDAWLHGGLDGRRVADVTLVAVALVVLLPLALALSPRLQLLEMGDDAATGLGVRPGRTRAAAVVVGVLLTTAAVTASGPITFVALAAPQIARRLLRSTGPGMAAAALTGATLLVLADVVAQNLPLPVRLPVGIVTAALGGVYLAALLVREWRKGTV</sequence>
<feature type="transmembrane region" description="Helical" evidence="8">
    <location>
        <begin position="330"/>
        <end position="351"/>
    </location>
</feature>
<keyword evidence="4" id="KW-1003">Cell membrane</keyword>
<feature type="transmembrane region" description="Helical" evidence="8">
    <location>
        <begin position="121"/>
        <end position="139"/>
    </location>
</feature>
<comment type="caution">
    <text evidence="9">The sequence shown here is derived from an EMBL/GenBank/DDBJ whole genome shotgun (WGS) entry which is preliminary data.</text>
</comment>
<dbReference type="AlphaFoldDB" id="A0A512D726"/>
<proteinExistence type="inferred from homology"/>
<dbReference type="RefSeq" id="WP_246130901.1">
    <property type="nucleotide sequence ID" value="NZ_BAAARM010000001.1"/>
</dbReference>
<evidence type="ECO:0000256" key="2">
    <source>
        <dbReference type="ARBA" id="ARBA00007935"/>
    </source>
</evidence>
<comment type="similarity">
    <text evidence="2">Belongs to the binding-protein-dependent transport system permease family. FecCD subfamily.</text>
</comment>
<dbReference type="PANTHER" id="PTHR30472">
    <property type="entry name" value="FERRIC ENTEROBACTIN TRANSPORT SYSTEM PERMEASE PROTEIN"/>
    <property type="match status" value="1"/>
</dbReference>
<keyword evidence="7 8" id="KW-0472">Membrane</keyword>
<dbReference type="Gene3D" id="1.10.3470.10">
    <property type="entry name" value="ABC transporter involved in vitamin B12 uptake, BtuC"/>
    <property type="match status" value="1"/>
</dbReference>
<accession>A0A512D726</accession>
<reference evidence="9 10" key="1">
    <citation type="submission" date="2019-07" db="EMBL/GenBank/DDBJ databases">
        <title>Whole genome shotgun sequence of Cellulomonas aerilata NBRC 106308.</title>
        <authorList>
            <person name="Hosoyama A."/>
            <person name="Uohara A."/>
            <person name="Ohji S."/>
            <person name="Ichikawa N."/>
        </authorList>
    </citation>
    <scope>NUCLEOTIDE SEQUENCE [LARGE SCALE GENOMIC DNA]</scope>
    <source>
        <strain evidence="9 10">NBRC 106308</strain>
    </source>
</reference>
<keyword evidence="10" id="KW-1185">Reference proteome</keyword>